<dbReference type="InterPro" id="IPR019099">
    <property type="entry name" value="Uncharacterised_PGPGW_TM"/>
</dbReference>
<evidence type="ECO:0000313" key="3">
    <source>
        <dbReference type="EMBL" id="PRI11263.1"/>
    </source>
</evidence>
<dbReference type="InterPro" id="IPR013434">
    <property type="entry name" value="CHP02611"/>
</dbReference>
<proteinExistence type="predicted"/>
<keyword evidence="4" id="KW-1185">Reference proteome</keyword>
<protein>
    <submittedName>
        <fullName evidence="3">TIGR02611 family protein</fullName>
    </submittedName>
</protein>
<reference evidence="3 4" key="1">
    <citation type="journal article" date="2017" name="New Microbes New Infect">
        <title>Genome sequence of 'Leucobacter massiliensis' sp. nov. isolated from human pharynx after travel to the 2014 Hajj.</title>
        <authorList>
            <person name="Leangapichart T."/>
            <person name="Gautret P."/>
            <person name="Nguyen T.T."/>
            <person name="Armstrong N."/>
            <person name="Rolain J.M."/>
        </authorList>
    </citation>
    <scope>NUCLEOTIDE SEQUENCE [LARGE SCALE GENOMIC DNA]</scope>
    <source>
        <strain evidence="3 4">122RC15</strain>
    </source>
</reference>
<feature type="transmembrane region" description="Helical" evidence="2">
    <location>
        <begin position="65"/>
        <end position="83"/>
    </location>
</feature>
<name>A0A2S9QNV4_9MICO</name>
<evidence type="ECO:0000256" key="2">
    <source>
        <dbReference type="SAM" id="Phobius"/>
    </source>
</evidence>
<evidence type="ECO:0000256" key="1">
    <source>
        <dbReference type="SAM" id="MobiDB-lite"/>
    </source>
</evidence>
<feature type="transmembrane region" description="Helical" evidence="2">
    <location>
        <begin position="39"/>
        <end position="59"/>
    </location>
</feature>
<sequence>MSDPYAGDAERARRLGRGFGRFAERWRAVIRRRPWLDSAYRVLVTVLGALVVVLGLVLVPLPGPGWLVVFLGLTILGTEHHWARRLLGWLRRALAAFWERWNRWRSARRARGAERRARRAVRERRAPSGRRSGGYAPER</sequence>
<organism evidence="3 4">
    <name type="scientific">Leucobacter massiliensis</name>
    <dbReference type="NCBI Taxonomy" id="1686285"/>
    <lineage>
        <taxon>Bacteria</taxon>
        <taxon>Bacillati</taxon>
        <taxon>Actinomycetota</taxon>
        <taxon>Actinomycetes</taxon>
        <taxon>Micrococcales</taxon>
        <taxon>Microbacteriaceae</taxon>
        <taxon>Leucobacter</taxon>
    </lineage>
</organism>
<keyword evidence="2" id="KW-0472">Membrane</keyword>
<dbReference type="AlphaFoldDB" id="A0A2S9QNV4"/>
<comment type="caution">
    <text evidence="3">The sequence shown here is derived from an EMBL/GenBank/DDBJ whole genome shotgun (WGS) entry which is preliminary data.</text>
</comment>
<dbReference type="EMBL" id="MWZD01000017">
    <property type="protein sequence ID" value="PRI11263.1"/>
    <property type="molecule type" value="Genomic_DNA"/>
</dbReference>
<feature type="region of interest" description="Disordered" evidence="1">
    <location>
        <begin position="107"/>
        <end position="139"/>
    </location>
</feature>
<gene>
    <name evidence="3" type="ORF">B4915_10495</name>
</gene>
<dbReference type="Pfam" id="PF09656">
    <property type="entry name" value="PGPGW"/>
    <property type="match status" value="1"/>
</dbReference>
<dbReference type="NCBIfam" id="TIGR02611">
    <property type="entry name" value="TIGR02611 family protein"/>
    <property type="match status" value="1"/>
</dbReference>
<feature type="compositionally biased region" description="Basic residues" evidence="1">
    <location>
        <begin position="107"/>
        <end position="122"/>
    </location>
</feature>
<keyword evidence="2" id="KW-0812">Transmembrane</keyword>
<dbReference type="Proteomes" id="UP000238650">
    <property type="component" value="Unassembled WGS sequence"/>
</dbReference>
<evidence type="ECO:0000313" key="4">
    <source>
        <dbReference type="Proteomes" id="UP000238650"/>
    </source>
</evidence>
<dbReference type="RefSeq" id="WP_105805714.1">
    <property type="nucleotide sequence ID" value="NZ_MWZD01000017.1"/>
</dbReference>
<keyword evidence="2" id="KW-1133">Transmembrane helix</keyword>
<accession>A0A2S9QNV4</accession>